<dbReference type="InterPro" id="IPR015020">
    <property type="entry name" value="Rv2525c-like_Glyco_Hydro-like"/>
</dbReference>
<organism evidence="3 4">
    <name type="scientific">Kribbella capetownensis</name>
    <dbReference type="NCBI Taxonomy" id="1572659"/>
    <lineage>
        <taxon>Bacteria</taxon>
        <taxon>Bacillati</taxon>
        <taxon>Actinomycetota</taxon>
        <taxon>Actinomycetes</taxon>
        <taxon>Propionibacteriales</taxon>
        <taxon>Kribbellaceae</taxon>
        <taxon>Kribbella</taxon>
    </lineage>
</organism>
<dbReference type="Gene3D" id="3.20.20.80">
    <property type="entry name" value="Glycosidases"/>
    <property type="match status" value="1"/>
</dbReference>
<dbReference type="EMBL" id="SJKD01000018">
    <property type="protein sequence ID" value="TCC34581.1"/>
    <property type="molecule type" value="Genomic_DNA"/>
</dbReference>
<comment type="caution">
    <text evidence="3">The sequence shown here is derived from an EMBL/GenBank/DDBJ whole genome shotgun (WGS) entry which is preliminary data.</text>
</comment>
<sequence length="433" mass="46906">MKRIRFKVAAAAVAVLLLLGPSAPAMAEPTTPLTYGAGTTATRYTGLAFDTCTAPTVAQMTAWKGSPYKAIGIYVGGVNRSCAQPQLTQSWVGSVTRIGWRLIPIYLGYQAPCTFRPNAVKITPASAAAQGTLLAGDAVTKARAIGLLAGSAIYADMEHYNTADATCRATVLRFLSSWTKELHRRGFLSGVYAHQDSGARHLAEVYNSTAYARPDAVWIARWDGSSSLTGWPLISNRYWLIGQRAKQYRGDHTETYGGVTLNIDNDSFDAPVASVWYSYTVRTTIHTYSGPGTSYPIRGTIPLNSGVRIVCQTFGPKIGVTTVWDKLIDGTYITDYYARTPTKPGYSAPIPGCSNPFQTTVDNLSRRHGPGTSYTTYPGLLPIGSLAWITCQRPGSKVGTTSVWNRLSDGSYVTDYYVATTSNTTYSTPLRRC</sequence>
<reference evidence="3 4" key="1">
    <citation type="submission" date="2019-02" db="EMBL/GenBank/DDBJ databases">
        <title>Kribbella capetownensis sp. nov. and Kribbella speibonae sp. nov., isolated from soil.</title>
        <authorList>
            <person name="Curtis S.M."/>
            <person name="Norton I."/>
            <person name="Everest G.J."/>
            <person name="Meyers P.R."/>
        </authorList>
    </citation>
    <scope>NUCLEOTIDE SEQUENCE [LARGE SCALE GENOMIC DNA]</scope>
    <source>
        <strain evidence="3 4">YM53</strain>
    </source>
</reference>
<dbReference type="OrthoDB" id="5171321at2"/>
<dbReference type="SUPFAM" id="SSF51445">
    <property type="entry name" value="(Trans)glycosidases"/>
    <property type="match status" value="1"/>
</dbReference>
<feature type="signal peptide" evidence="1">
    <location>
        <begin position="1"/>
        <end position="27"/>
    </location>
</feature>
<keyword evidence="1" id="KW-0732">Signal</keyword>
<keyword evidence="4" id="KW-1185">Reference proteome</keyword>
<protein>
    <submittedName>
        <fullName evidence="3">DUF1906 domain-containing protein</fullName>
    </submittedName>
</protein>
<dbReference type="InterPro" id="IPR017853">
    <property type="entry name" value="GH"/>
</dbReference>
<feature type="chain" id="PRO_5020197809" evidence="1">
    <location>
        <begin position="28"/>
        <end position="433"/>
    </location>
</feature>
<feature type="domain" description="Rv2525c-like glycoside hydrolase-like" evidence="2">
    <location>
        <begin position="62"/>
        <end position="267"/>
    </location>
</feature>
<evidence type="ECO:0000313" key="4">
    <source>
        <dbReference type="Proteomes" id="UP000293342"/>
    </source>
</evidence>
<dbReference type="Pfam" id="PF08924">
    <property type="entry name" value="Rv2525c_GlyHyd-like"/>
    <property type="match status" value="1"/>
</dbReference>
<gene>
    <name evidence="3" type="ORF">E0H75_42010</name>
</gene>
<evidence type="ECO:0000259" key="2">
    <source>
        <dbReference type="Pfam" id="PF08924"/>
    </source>
</evidence>
<name>A0A4R0ILY2_9ACTN</name>
<evidence type="ECO:0000256" key="1">
    <source>
        <dbReference type="SAM" id="SignalP"/>
    </source>
</evidence>
<evidence type="ECO:0000313" key="3">
    <source>
        <dbReference type="EMBL" id="TCC34581.1"/>
    </source>
</evidence>
<accession>A0A4R0ILY2</accession>
<dbReference type="Proteomes" id="UP000293342">
    <property type="component" value="Unassembled WGS sequence"/>
</dbReference>
<dbReference type="AlphaFoldDB" id="A0A4R0ILY2"/>
<proteinExistence type="predicted"/>
<dbReference type="RefSeq" id="WP_131519317.1">
    <property type="nucleotide sequence ID" value="NZ_SJKD01000018.1"/>
</dbReference>